<dbReference type="PANTHER" id="PTHR43798:SF24">
    <property type="entry name" value="CIS-3-ALKYL-4-ALKYLOXETAN-2-ONE DECARBOXYLASE"/>
    <property type="match status" value="1"/>
</dbReference>
<dbReference type="InterPro" id="IPR050266">
    <property type="entry name" value="AB_hydrolase_sf"/>
</dbReference>
<dbReference type="GO" id="GO:0018785">
    <property type="term" value="F:haloacetate dehalogenase activity"/>
    <property type="evidence" value="ECO:0007669"/>
    <property type="project" value="UniProtKB-EC"/>
</dbReference>
<dbReference type="EC" id="3.8.1.3" evidence="2"/>
<dbReference type="Proteomes" id="UP000325607">
    <property type="component" value="Unassembled WGS sequence"/>
</dbReference>
<dbReference type="GO" id="GO:0016020">
    <property type="term" value="C:membrane"/>
    <property type="evidence" value="ECO:0007669"/>
    <property type="project" value="TreeGrafter"/>
</dbReference>
<dbReference type="SMR" id="A0A5E6PKU9"/>
<gene>
    <name evidence="2" type="primary">fac-dex</name>
    <name evidence="2" type="ORF">PS645_00303</name>
</gene>
<feature type="domain" description="AB hydrolase-1" evidence="1">
    <location>
        <begin position="27"/>
        <end position="236"/>
    </location>
</feature>
<dbReference type="Gene3D" id="3.40.50.1820">
    <property type="entry name" value="alpha/beta hydrolase"/>
    <property type="match status" value="1"/>
</dbReference>
<evidence type="ECO:0000313" key="2">
    <source>
        <dbReference type="EMBL" id="VVM42156.1"/>
    </source>
</evidence>
<dbReference type="Pfam" id="PF00561">
    <property type="entry name" value="Abhydrolase_1"/>
    <property type="match status" value="1"/>
</dbReference>
<dbReference type="OrthoDB" id="9780765at2"/>
<dbReference type="EMBL" id="CABVGX010000002">
    <property type="protein sequence ID" value="VVM42156.1"/>
    <property type="molecule type" value="Genomic_DNA"/>
</dbReference>
<dbReference type="PANTHER" id="PTHR43798">
    <property type="entry name" value="MONOACYLGLYCEROL LIPASE"/>
    <property type="match status" value="1"/>
</dbReference>
<dbReference type="InterPro" id="IPR000073">
    <property type="entry name" value="AB_hydrolase_1"/>
</dbReference>
<accession>A0A5E6PKU9</accession>
<reference evidence="2 3" key="1">
    <citation type="submission" date="2019-09" db="EMBL/GenBank/DDBJ databases">
        <authorList>
            <person name="Chandra G."/>
            <person name="Truman W A."/>
        </authorList>
    </citation>
    <scope>NUCLEOTIDE SEQUENCE [LARGE SCALE GENOMIC DNA]</scope>
    <source>
        <strain evidence="2">PS645</strain>
    </source>
</reference>
<evidence type="ECO:0000259" key="1">
    <source>
        <dbReference type="Pfam" id="PF00561"/>
    </source>
</evidence>
<proteinExistence type="predicted"/>
<organism evidence="2 3">
    <name type="scientific">Pseudomonas fluorescens</name>
    <dbReference type="NCBI Taxonomy" id="294"/>
    <lineage>
        <taxon>Bacteria</taxon>
        <taxon>Pseudomonadati</taxon>
        <taxon>Pseudomonadota</taxon>
        <taxon>Gammaproteobacteria</taxon>
        <taxon>Pseudomonadales</taxon>
        <taxon>Pseudomonadaceae</taxon>
        <taxon>Pseudomonas</taxon>
    </lineage>
</organism>
<dbReference type="RefSeq" id="WP_150578834.1">
    <property type="nucleotide sequence ID" value="NZ_CABVGX010000002.1"/>
</dbReference>
<sequence>MFDDFSLDTVRLPEATLRVRHGGSGSPVLLLHGHPRTHATWHRVAPLLAKNHYVVCPDLRGFGQSSKPEDTFDHAGSSKRAKARDCIALMRHLGHERFAVIGHDRGCYTAFRTAMDHPEAITHLGILDGVPILEALERCNAQFATKWWHWFFFGQLEKPEQAILADPDRWYGGTAEAMGVEAFRDYQAAIHDPATVHGMVEDYRAGLGIDRAHDEADRRDRRRIKCPTMILWSLRDDLELLYGDILAVWEPWTTKQHGHGLDGGHHMAEEIPDELAREIIQFLREAQSFSSQ</sequence>
<keyword evidence="2" id="KW-0378">Hydrolase</keyword>
<dbReference type="AlphaFoldDB" id="A0A5E6PKU9"/>
<dbReference type="SUPFAM" id="SSF53474">
    <property type="entry name" value="alpha/beta-Hydrolases"/>
    <property type="match status" value="1"/>
</dbReference>
<dbReference type="InterPro" id="IPR029058">
    <property type="entry name" value="AB_hydrolase_fold"/>
</dbReference>
<protein>
    <submittedName>
        <fullName evidence="2">Fluoroacetate dehalogenase</fullName>
        <ecNumber evidence="2">3.8.1.3</ecNumber>
    </submittedName>
</protein>
<evidence type="ECO:0000313" key="3">
    <source>
        <dbReference type="Proteomes" id="UP000325607"/>
    </source>
</evidence>
<name>A0A5E6PKU9_PSEFL</name>